<proteinExistence type="predicted"/>
<keyword evidence="3" id="KW-1185">Reference proteome</keyword>
<dbReference type="EMBL" id="FOZS01000001">
    <property type="protein sequence ID" value="SFS42059.1"/>
    <property type="molecule type" value="Genomic_DNA"/>
</dbReference>
<protein>
    <recommendedName>
        <fullName evidence="4">Protease prsW family protein</fullName>
    </recommendedName>
</protein>
<sequence>MISSSNFCFLLWSYTQTMDPDDLFDVISKVALPFAVGAVGMTAVNVTLLYLLPILFPSVSFNALRICIQPVLAAIQEPIISKYLPAVFIVWLARRYEWTENLISQRYQYGLVGGLTVGALEWASKSLGDQSLSFIELAPILMHTVNGLLIGIGVFRIAGKEGQLQDYIILTIAVVLAVLTHLFWNIRVAFWVTDLPPCLMV</sequence>
<name>A0A1I6PPD7_9EURY</name>
<feature type="transmembrane region" description="Helical" evidence="1">
    <location>
        <begin position="134"/>
        <end position="155"/>
    </location>
</feature>
<keyword evidence="1" id="KW-0472">Membrane</keyword>
<feature type="transmembrane region" description="Helical" evidence="1">
    <location>
        <begin position="30"/>
        <end position="52"/>
    </location>
</feature>
<evidence type="ECO:0000313" key="3">
    <source>
        <dbReference type="Proteomes" id="UP000199199"/>
    </source>
</evidence>
<accession>A0A1I6PPD7</accession>
<keyword evidence="1" id="KW-1133">Transmembrane helix</keyword>
<evidence type="ECO:0000256" key="1">
    <source>
        <dbReference type="SAM" id="Phobius"/>
    </source>
</evidence>
<gene>
    <name evidence="2" type="ORF">SAMN04488556_0700</name>
</gene>
<dbReference type="AlphaFoldDB" id="A0A1I6PPD7"/>
<keyword evidence="1" id="KW-0812">Transmembrane</keyword>
<dbReference type="Proteomes" id="UP000199199">
    <property type="component" value="Unassembled WGS sequence"/>
</dbReference>
<evidence type="ECO:0008006" key="4">
    <source>
        <dbReference type="Google" id="ProtNLM"/>
    </source>
</evidence>
<evidence type="ECO:0000313" key="2">
    <source>
        <dbReference type="EMBL" id="SFS42059.1"/>
    </source>
</evidence>
<feature type="transmembrane region" description="Helical" evidence="1">
    <location>
        <begin position="167"/>
        <end position="186"/>
    </location>
</feature>
<reference evidence="3" key="1">
    <citation type="submission" date="2016-10" db="EMBL/GenBank/DDBJ databases">
        <authorList>
            <person name="Varghese N."/>
            <person name="Submissions S."/>
        </authorList>
    </citation>
    <scope>NUCLEOTIDE SEQUENCE [LARGE SCALE GENOMIC DNA]</scope>
    <source>
        <strain evidence="3">DSM 22427</strain>
    </source>
</reference>
<organism evidence="2 3">
    <name type="scientific">Halostagnicola kamekurae</name>
    <dbReference type="NCBI Taxonomy" id="619731"/>
    <lineage>
        <taxon>Archaea</taxon>
        <taxon>Methanobacteriati</taxon>
        <taxon>Methanobacteriota</taxon>
        <taxon>Stenosarchaea group</taxon>
        <taxon>Halobacteria</taxon>
        <taxon>Halobacteriales</taxon>
        <taxon>Natrialbaceae</taxon>
        <taxon>Halostagnicola</taxon>
    </lineage>
</organism>